<feature type="compositionally biased region" description="Basic and acidic residues" evidence="1">
    <location>
        <begin position="47"/>
        <end position="58"/>
    </location>
</feature>
<dbReference type="Proteomes" id="UP000234331">
    <property type="component" value="Unassembled WGS sequence"/>
</dbReference>
<sequence length="158" mass="18102">MPDSSTTPEPDPDTDSAPAVPASQRHHTERDPAEPAPPVPAGPPEAPRGDRHYLRPVDWDGHFSSMWAARDDRDLTRELAAEHERESDRRELDQMWRELRDEANAEANTQDARERERADEWVPRDDARSRLFEKTSKLDRASDEADQDAEPDDPTETR</sequence>
<gene>
    <name evidence="2" type="ORF">FRACA_1100009</name>
</gene>
<name>A0A2I2KJC9_9ACTN</name>
<feature type="region of interest" description="Disordered" evidence="1">
    <location>
        <begin position="1"/>
        <end position="58"/>
    </location>
</feature>
<dbReference type="EMBL" id="FZMO01000014">
    <property type="protein sequence ID" value="SNQ45756.1"/>
    <property type="molecule type" value="Genomic_DNA"/>
</dbReference>
<feature type="compositionally biased region" description="Pro residues" evidence="1">
    <location>
        <begin position="34"/>
        <end position="46"/>
    </location>
</feature>
<evidence type="ECO:0000313" key="2">
    <source>
        <dbReference type="EMBL" id="SNQ45756.1"/>
    </source>
</evidence>
<proteinExistence type="predicted"/>
<organism evidence="2 3">
    <name type="scientific">Frankia canadensis</name>
    <dbReference type="NCBI Taxonomy" id="1836972"/>
    <lineage>
        <taxon>Bacteria</taxon>
        <taxon>Bacillati</taxon>
        <taxon>Actinomycetota</taxon>
        <taxon>Actinomycetes</taxon>
        <taxon>Frankiales</taxon>
        <taxon>Frankiaceae</taxon>
        <taxon>Frankia</taxon>
    </lineage>
</organism>
<keyword evidence="3" id="KW-1185">Reference proteome</keyword>
<feature type="region of interest" description="Disordered" evidence="1">
    <location>
        <begin position="101"/>
        <end position="158"/>
    </location>
</feature>
<evidence type="ECO:0000256" key="1">
    <source>
        <dbReference type="SAM" id="MobiDB-lite"/>
    </source>
</evidence>
<feature type="compositionally biased region" description="Basic and acidic residues" evidence="1">
    <location>
        <begin position="111"/>
        <end position="143"/>
    </location>
</feature>
<feature type="compositionally biased region" description="Acidic residues" evidence="1">
    <location>
        <begin position="144"/>
        <end position="158"/>
    </location>
</feature>
<accession>A0A2I2KJC9</accession>
<dbReference type="RefSeq" id="WP_133150542.1">
    <property type="nucleotide sequence ID" value="NZ_FZMO01000014.1"/>
</dbReference>
<reference evidence="2 3" key="1">
    <citation type="submission" date="2017-06" db="EMBL/GenBank/DDBJ databases">
        <authorList>
            <person name="Kim H.J."/>
            <person name="Triplett B.A."/>
        </authorList>
    </citation>
    <scope>NUCLEOTIDE SEQUENCE [LARGE SCALE GENOMIC DNA]</scope>
    <source>
        <strain evidence="2">FRACA_ARgP5</strain>
    </source>
</reference>
<dbReference type="AlphaFoldDB" id="A0A2I2KJC9"/>
<evidence type="ECO:0000313" key="3">
    <source>
        <dbReference type="Proteomes" id="UP000234331"/>
    </source>
</evidence>
<protein>
    <submittedName>
        <fullName evidence="2">Uncharacterized protein</fullName>
    </submittedName>
</protein>